<accession>A0ABV9Q8X9</accession>
<dbReference type="RefSeq" id="WP_380029111.1">
    <property type="nucleotide sequence ID" value="NZ_JBHSHC010000153.1"/>
</dbReference>
<dbReference type="SUPFAM" id="SSF51735">
    <property type="entry name" value="NAD(P)-binding Rossmann-fold domains"/>
    <property type="match status" value="1"/>
</dbReference>
<keyword evidence="1" id="KW-0560">Oxidoreductase</keyword>
<dbReference type="EMBL" id="JBHSHC010000153">
    <property type="protein sequence ID" value="MFC4769972.1"/>
    <property type="molecule type" value="Genomic_DNA"/>
</dbReference>
<dbReference type="Pfam" id="PF01408">
    <property type="entry name" value="GFO_IDH_MocA"/>
    <property type="match status" value="1"/>
</dbReference>
<dbReference type="InterPro" id="IPR036291">
    <property type="entry name" value="NAD(P)-bd_dom_sf"/>
</dbReference>
<sequence>MTDKIRIGLIGAGGIARYRHLPCCAAIADVEVVAVFDAVEETARQAAAKFNIPTVFDDYRQMLEQKDIAAVLITTPNVYHAPIAIDAMQAGKHVLCEKPMASTLQAAEEMVRVQKETGRTLMIALNNRFRPDSHWMKNLIAEGAVGPIYHGKTGWMRRAGIPGWGGWFTTRELSGGGPLIDVGVHMLDLALWLMGNPEPVAVSGVTYRKFGDRPDRQIRTWNVANPQGVFDVEDMASAFVRCTDGSTLTLDVSWAANIEKERRFLQLLGETGGLECENDRVMYYGERGGQLVGMLPQFSWGTDEQASLERDGGLPMIREFARAIRSGTTPLCSGEEGLRISRILDALYRSAQEGREIRLDQ</sequence>
<name>A0ABV9Q8X9_9BACL</name>
<dbReference type="Pfam" id="PF22725">
    <property type="entry name" value="GFO_IDH_MocA_C3"/>
    <property type="match status" value="1"/>
</dbReference>
<dbReference type="SUPFAM" id="SSF55347">
    <property type="entry name" value="Glyceraldehyde-3-phosphate dehydrogenase-like, C-terminal domain"/>
    <property type="match status" value="1"/>
</dbReference>
<dbReference type="InterPro" id="IPR000683">
    <property type="entry name" value="Gfo/Idh/MocA-like_OxRdtase_N"/>
</dbReference>
<feature type="domain" description="Gfo/Idh/MocA-like oxidoreductase N-terminal" evidence="2">
    <location>
        <begin position="5"/>
        <end position="123"/>
    </location>
</feature>
<evidence type="ECO:0000259" key="3">
    <source>
        <dbReference type="Pfam" id="PF22725"/>
    </source>
</evidence>
<dbReference type="InterPro" id="IPR050463">
    <property type="entry name" value="Gfo/Idh/MocA_oxidrdct_glycsds"/>
</dbReference>
<proteinExistence type="predicted"/>
<feature type="domain" description="GFO/IDH/MocA-like oxidoreductase" evidence="3">
    <location>
        <begin position="136"/>
        <end position="274"/>
    </location>
</feature>
<reference evidence="5" key="1">
    <citation type="journal article" date="2019" name="Int. J. Syst. Evol. Microbiol.">
        <title>The Global Catalogue of Microorganisms (GCM) 10K type strain sequencing project: providing services to taxonomists for standard genome sequencing and annotation.</title>
        <authorList>
            <consortium name="The Broad Institute Genomics Platform"/>
            <consortium name="The Broad Institute Genome Sequencing Center for Infectious Disease"/>
            <person name="Wu L."/>
            <person name="Ma J."/>
        </authorList>
    </citation>
    <scope>NUCLEOTIDE SEQUENCE [LARGE SCALE GENOMIC DNA]</scope>
    <source>
        <strain evidence="5">WYCCWR 12678</strain>
    </source>
</reference>
<dbReference type="PANTHER" id="PTHR43818:SF11">
    <property type="entry name" value="BCDNA.GH03377"/>
    <property type="match status" value="1"/>
</dbReference>
<evidence type="ECO:0000313" key="4">
    <source>
        <dbReference type="EMBL" id="MFC4769972.1"/>
    </source>
</evidence>
<dbReference type="Proteomes" id="UP001596002">
    <property type="component" value="Unassembled WGS sequence"/>
</dbReference>
<organism evidence="4 5">
    <name type="scientific">Effusibacillus consociatus</name>
    <dbReference type="NCBI Taxonomy" id="1117041"/>
    <lineage>
        <taxon>Bacteria</taxon>
        <taxon>Bacillati</taxon>
        <taxon>Bacillota</taxon>
        <taxon>Bacilli</taxon>
        <taxon>Bacillales</taxon>
        <taxon>Alicyclobacillaceae</taxon>
        <taxon>Effusibacillus</taxon>
    </lineage>
</organism>
<dbReference type="PANTHER" id="PTHR43818">
    <property type="entry name" value="BCDNA.GH03377"/>
    <property type="match status" value="1"/>
</dbReference>
<dbReference type="Gene3D" id="3.40.50.720">
    <property type="entry name" value="NAD(P)-binding Rossmann-like Domain"/>
    <property type="match status" value="1"/>
</dbReference>
<dbReference type="InterPro" id="IPR055170">
    <property type="entry name" value="GFO_IDH_MocA-like_dom"/>
</dbReference>
<keyword evidence="5" id="KW-1185">Reference proteome</keyword>
<dbReference type="Gene3D" id="3.30.360.10">
    <property type="entry name" value="Dihydrodipicolinate Reductase, domain 2"/>
    <property type="match status" value="1"/>
</dbReference>
<evidence type="ECO:0000256" key="1">
    <source>
        <dbReference type="ARBA" id="ARBA00023002"/>
    </source>
</evidence>
<evidence type="ECO:0000259" key="2">
    <source>
        <dbReference type="Pfam" id="PF01408"/>
    </source>
</evidence>
<evidence type="ECO:0000313" key="5">
    <source>
        <dbReference type="Proteomes" id="UP001596002"/>
    </source>
</evidence>
<protein>
    <submittedName>
        <fullName evidence="4">Gfo/Idh/MocA family protein</fullName>
    </submittedName>
</protein>
<gene>
    <name evidence="4" type="ORF">ACFO8Q_22050</name>
</gene>
<comment type="caution">
    <text evidence="4">The sequence shown here is derived from an EMBL/GenBank/DDBJ whole genome shotgun (WGS) entry which is preliminary data.</text>
</comment>